<reference evidence="5" key="1">
    <citation type="submission" date="2023-10" db="EMBL/GenBank/DDBJ databases">
        <authorList>
            <person name="Hackl T."/>
        </authorList>
    </citation>
    <scope>NUCLEOTIDE SEQUENCE</scope>
</reference>
<proteinExistence type="predicted"/>
<evidence type="ECO:0000313" key="5">
    <source>
        <dbReference type="EMBL" id="CAJ2509296.1"/>
    </source>
</evidence>
<feature type="domain" description="Tyrosinase copper-binding" evidence="3">
    <location>
        <begin position="173"/>
        <end position="190"/>
    </location>
</feature>
<dbReference type="Gene3D" id="1.10.1280.10">
    <property type="entry name" value="Di-copper center containing domain from catechol oxidase"/>
    <property type="match status" value="1"/>
</dbReference>
<dbReference type="GO" id="GO:0016491">
    <property type="term" value="F:oxidoreductase activity"/>
    <property type="evidence" value="ECO:0007669"/>
    <property type="project" value="InterPro"/>
</dbReference>
<dbReference type="PROSITE" id="PS00497">
    <property type="entry name" value="TYROSINASE_1"/>
    <property type="match status" value="1"/>
</dbReference>
<comment type="caution">
    <text evidence="5">The sequence shown here is derived from an EMBL/GenBank/DDBJ whole genome shotgun (WGS) entry which is preliminary data.</text>
</comment>
<gene>
    <name evidence="5" type="ORF">KHLLAP_LOCUS9764</name>
</gene>
<protein>
    <submittedName>
        <fullName evidence="5">Uu.00g143220.m01.CDS01</fullName>
    </submittedName>
</protein>
<evidence type="ECO:0000256" key="2">
    <source>
        <dbReference type="SAM" id="MobiDB-lite"/>
    </source>
</evidence>
<dbReference type="PRINTS" id="PR00092">
    <property type="entry name" value="TYROSINASE"/>
</dbReference>
<sequence length="397" mass="42757">MRPSIARQALAGAATVSALVLPLQPPSPVDRRAELVDLAPFGSFPTITPEEASSRAEKGLSLLFGSGAFGEEPWSPPSNAEIEDVDAADSSMKATEDVQDDSTTQAAAAGTCDANNPNIRFEWRNYQDTDRAAFVAAIQCLKAAPSAGSPFTASQNRYEDLVSVHQQMTDQIHMVAQFLPWHRYFVWVFEQLMRDECGFDRAFPWWDETLDGGNFAASPLFTDAYFGPATAVTADGQGTCIESGAFANTTLHVGPGTGNSDHCLSRAVNETLSATVSSSFVNDCNSRTTYSDMESCQELGPHAYGHNAIGAVMAEVSSSVGDPIFFMHHLFVDHTFRIWQNADAARLTTINGCADKASPCTAVTMDTVLSSMGLRPDTTVGAVMDTLGGFLCYRYDH</sequence>
<evidence type="ECO:0000259" key="3">
    <source>
        <dbReference type="PROSITE" id="PS00497"/>
    </source>
</evidence>
<accession>A0AAI8VQK3</accession>
<dbReference type="PANTHER" id="PTHR11474:SF116">
    <property type="entry name" value="TYROSINASE"/>
    <property type="match status" value="1"/>
</dbReference>
<feature type="region of interest" description="Disordered" evidence="2">
    <location>
        <begin position="70"/>
        <end position="96"/>
    </location>
</feature>
<dbReference type="Pfam" id="PF00264">
    <property type="entry name" value="Tyrosinase"/>
    <property type="match status" value="1"/>
</dbReference>
<dbReference type="InterPro" id="IPR050316">
    <property type="entry name" value="Tyrosinase/Hemocyanin"/>
</dbReference>
<dbReference type="Proteomes" id="UP001295740">
    <property type="component" value="Unassembled WGS sequence"/>
</dbReference>
<dbReference type="EMBL" id="CAUWAG010000012">
    <property type="protein sequence ID" value="CAJ2509296.1"/>
    <property type="molecule type" value="Genomic_DNA"/>
</dbReference>
<dbReference type="GO" id="GO:0046872">
    <property type="term" value="F:metal ion binding"/>
    <property type="evidence" value="ECO:0007669"/>
    <property type="project" value="UniProtKB-KW"/>
</dbReference>
<evidence type="ECO:0000313" key="6">
    <source>
        <dbReference type="Proteomes" id="UP001295740"/>
    </source>
</evidence>
<organism evidence="5 6">
    <name type="scientific">Anthostomella pinea</name>
    <dbReference type="NCBI Taxonomy" id="933095"/>
    <lineage>
        <taxon>Eukaryota</taxon>
        <taxon>Fungi</taxon>
        <taxon>Dikarya</taxon>
        <taxon>Ascomycota</taxon>
        <taxon>Pezizomycotina</taxon>
        <taxon>Sordariomycetes</taxon>
        <taxon>Xylariomycetidae</taxon>
        <taxon>Xylariales</taxon>
        <taxon>Xylariaceae</taxon>
        <taxon>Anthostomella</taxon>
    </lineage>
</organism>
<evidence type="ECO:0000256" key="1">
    <source>
        <dbReference type="ARBA" id="ARBA00022723"/>
    </source>
</evidence>
<evidence type="ECO:0000259" key="4">
    <source>
        <dbReference type="PROSITE" id="PS00498"/>
    </source>
</evidence>
<dbReference type="InterPro" id="IPR002227">
    <property type="entry name" value="Tyrosinase_Cu-bd"/>
</dbReference>
<dbReference type="AlphaFoldDB" id="A0AAI8VQK3"/>
<keyword evidence="1" id="KW-0479">Metal-binding</keyword>
<name>A0AAI8VQK3_9PEZI</name>
<dbReference type="PROSITE" id="PS00498">
    <property type="entry name" value="TYROSINASE_2"/>
    <property type="match status" value="1"/>
</dbReference>
<keyword evidence="6" id="KW-1185">Reference proteome</keyword>
<dbReference type="SUPFAM" id="SSF48056">
    <property type="entry name" value="Di-copper centre-containing domain"/>
    <property type="match status" value="1"/>
</dbReference>
<feature type="domain" description="Tyrosinase copper-binding" evidence="4">
    <location>
        <begin position="322"/>
        <end position="333"/>
    </location>
</feature>
<dbReference type="InterPro" id="IPR008922">
    <property type="entry name" value="Di-copper_centre_dom_sf"/>
</dbReference>
<dbReference type="PANTHER" id="PTHR11474">
    <property type="entry name" value="TYROSINASE FAMILY MEMBER"/>
    <property type="match status" value="1"/>
</dbReference>